<feature type="transmembrane region" description="Helical" evidence="9">
    <location>
        <begin position="155"/>
        <end position="178"/>
    </location>
</feature>
<reference evidence="10 11" key="1">
    <citation type="submission" date="2008-05" db="EMBL/GenBank/DDBJ databases">
        <title>Complete sequence of chromosome of Geobacter lovleyi SZ.</title>
        <authorList>
            <consortium name="US DOE Joint Genome Institute"/>
            <person name="Lucas S."/>
            <person name="Copeland A."/>
            <person name="Lapidus A."/>
            <person name="Glavina del Rio T."/>
            <person name="Dalin E."/>
            <person name="Tice H."/>
            <person name="Bruce D."/>
            <person name="Goodwin L."/>
            <person name="Pitluck S."/>
            <person name="Chertkov O."/>
            <person name="Meincke L."/>
            <person name="Brettin T."/>
            <person name="Detter J.C."/>
            <person name="Han C."/>
            <person name="Tapia R."/>
            <person name="Kuske C.R."/>
            <person name="Schmutz J."/>
            <person name="Larimer F."/>
            <person name="Land M."/>
            <person name="Hauser L."/>
            <person name="Kyrpides N."/>
            <person name="Mikhailova N."/>
            <person name="Sung Y."/>
            <person name="Fletcher K.E."/>
            <person name="Ritalahti K.M."/>
            <person name="Loeffler F.E."/>
            <person name="Richardson P."/>
        </authorList>
    </citation>
    <scope>NUCLEOTIDE SEQUENCE [LARGE SCALE GENOMIC DNA]</scope>
    <source>
        <strain evidence="11">ATCC BAA-1151 / DSM 17278 / SZ</strain>
    </source>
</reference>
<feature type="transmembrane region" description="Helical" evidence="9">
    <location>
        <begin position="272"/>
        <end position="292"/>
    </location>
</feature>
<keyword evidence="4" id="KW-0997">Cell inner membrane</keyword>
<evidence type="ECO:0000256" key="4">
    <source>
        <dbReference type="ARBA" id="ARBA00022519"/>
    </source>
</evidence>
<dbReference type="EMBL" id="CP001089">
    <property type="protein sequence ID" value="ACD94892.1"/>
    <property type="molecule type" value="Genomic_DNA"/>
</dbReference>
<dbReference type="InterPro" id="IPR007272">
    <property type="entry name" value="Sulf_transp_TsuA/YedE"/>
</dbReference>
<evidence type="ECO:0000256" key="5">
    <source>
        <dbReference type="ARBA" id="ARBA00022692"/>
    </source>
</evidence>
<feature type="transmembrane region" description="Helical" evidence="9">
    <location>
        <begin position="116"/>
        <end position="135"/>
    </location>
</feature>
<dbReference type="eggNOG" id="COG2391">
    <property type="taxonomic scope" value="Bacteria"/>
</dbReference>
<name>B3E6R7_TRIL1</name>
<gene>
    <name evidence="10" type="ordered locus">Glov_1170</name>
</gene>
<feature type="transmembrane region" description="Helical" evidence="9">
    <location>
        <begin position="89"/>
        <end position="109"/>
    </location>
</feature>
<dbReference type="AlphaFoldDB" id="B3E6R7"/>
<evidence type="ECO:0000256" key="8">
    <source>
        <dbReference type="ARBA" id="ARBA00035655"/>
    </source>
</evidence>
<dbReference type="HOGENOM" id="CLU_050656_1_1_7"/>
<dbReference type="Pfam" id="PF04143">
    <property type="entry name" value="Sulf_transp"/>
    <property type="match status" value="1"/>
</dbReference>
<evidence type="ECO:0000313" key="11">
    <source>
        <dbReference type="Proteomes" id="UP000002420"/>
    </source>
</evidence>
<comment type="subcellular location">
    <subcellularLocation>
        <location evidence="1">Cell inner membrane</location>
        <topology evidence="1">Multi-pass membrane protein</topology>
    </subcellularLocation>
</comment>
<evidence type="ECO:0000256" key="2">
    <source>
        <dbReference type="ARBA" id="ARBA00022448"/>
    </source>
</evidence>
<keyword evidence="5 9" id="KW-0812">Transmembrane</keyword>
<protein>
    <submittedName>
        <fullName evidence="10">Uncharacterized protein</fullName>
    </submittedName>
</protein>
<dbReference type="GO" id="GO:0005886">
    <property type="term" value="C:plasma membrane"/>
    <property type="evidence" value="ECO:0007669"/>
    <property type="project" value="UniProtKB-SubCell"/>
</dbReference>
<organism evidence="10 11">
    <name type="scientific">Trichlorobacter lovleyi (strain ATCC BAA-1151 / DSM 17278 / SZ)</name>
    <name type="common">Geobacter lovleyi</name>
    <dbReference type="NCBI Taxonomy" id="398767"/>
    <lineage>
        <taxon>Bacteria</taxon>
        <taxon>Pseudomonadati</taxon>
        <taxon>Thermodesulfobacteriota</taxon>
        <taxon>Desulfuromonadia</taxon>
        <taxon>Geobacterales</taxon>
        <taxon>Geobacteraceae</taxon>
        <taxon>Trichlorobacter</taxon>
    </lineage>
</organism>
<dbReference type="STRING" id="398767.Glov_1170"/>
<evidence type="ECO:0000256" key="7">
    <source>
        <dbReference type="ARBA" id="ARBA00023136"/>
    </source>
</evidence>
<evidence type="ECO:0000256" key="3">
    <source>
        <dbReference type="ARBA" id="ARBA00022475"/>
    </source>
</evidence>
<dbReference type="PANTHER" id="PTHR30574:SF1">
    <property type="entry name" value="SULPHUR TRANSPORT DOMAIN-CONTAINING PROTEIN"/>
    <property type="match status" value="1"/>
</dbReference>
<sequence>MTITLSPWVTIGFNLVIGLALGNMLYRGDFCIAGILRDQFLFQDRTLLRPLLLAVGLTLSLFTLARYIGLVSATPPPTFGLPSIASMTGGWLFGIGMVLAGGCVISTLYKMGSGNLSHGVAFVGIVTGSVFYAELQPLFKELLQTGGASENKLLIQHWPLTAETINIIVILLTFFFALRWYRGGLLQIVAAANGYLQPWKIAIGLALLNLSAYLINGWPLGISTAYLRIGLWLESQLFSAHVLHLEQLLQQTGLTTTSPTGTMSDPTLLTELPFMAGILGGALLTSLFLKEFRVYGLPPWRQGLTAFTGGILIALGARLANGCNIKFLLGGLPLLSIEALLFVMSMLLGAWHGAQILPLVITQTKDSG</sequence>
<dbReference type="OrthoDB" id="9794165at2"/>
<keyword evidence="3" id="KW-1003">Cell membrane</keyword>
<feature type="transmembrane region" description="Helical" evidence="9">
    <location>
        <begin position="199"/>
        <end position="218"/>
    </location>
</feature>
<feature type="transmembrane region" description="Helical" evidence="9">
    <location>
        <begin position="327"/>
        <end position="351"/>
    </location>
</feature>
<dbReference type="KEGG" id="glo:Glov_1170"/>
<accession>B3E6R7</accession>
<evidence type="ECO:0000256" key="9">
    <source>
        <dbReference type="SAM" id="Phobius"/>
    </source>
</evidence>
<keyword evidence="2" id="KW-0813">Transport</keyword>
<evidence type="ECO:0000313" key="10">
    <source>
        <dbReference type="EMBL" id="ACD94892.1"/>
    </source>
</evidence>
<keyword evidence="11" id="KW-1185">Reference proteome</keyword>
<feature type="transmembrane region" description="Helical" evidence="9">
    <location>
        <begin position="6"/>
        <end position="26"/>
    </location>
</feature>
<comment type="similarity">
    <text evidence="8">Belongs to the TsuA/YedE (TC 9.B.102) family.</text>
</comment>
<dbReference type="Proteomes" id="UP000002420">
    <property type="component" value="Chromosome"/>
</dbReference>
<evidence type="ECO:0000256" key="6">
    <source>
        <dbReference type="ARBA" id="ARBA00022989"/>
    </source>
</evidence>
<feature type="transmembrane region" description="Helical" evidence="9">
    <location>
        <begin position="47"/>
        <end position="69"/>
    </location>
</feature>
<keyword evidence="7 9" id="KW-0472">Membrane</keyword>
<dbReference type="RefSeq" id="WP_012469241.1">
    <property type="nucleotide sequence ID" value="NC_010814.1"/>
</dbReference>
<dbReference type="PANTHER" id="PTHR30574">
    <property type="entry name" value="INNER MEMBRANE PROTEIN YEDE"/>
    <property type="match status" value="1"/>
</dbReference>
<evidence type="ECO:0000256" key="1">
    <source>
        <dbReference type="ARBA" id="ARBA00004429"/>
    </source>
</evidence>
<proteinExistence type="inferred from homology"/>
<keyword evidence="6 9" id="KW-1133">Transmembrane helix</keyword>